<keyword evidence="2" id="KW-1185">Reference proteome</keyword>
<evidence type="ECO:0000313" key="1">
    <source>
        <dbReference type="EMBL" id="EGO63462.1"/>
    </source>
</evidence>
<reference evidence="1 2" key="1">
    <citation type="journal article" date="2011" name="EMBO J.">
        <title>Structural diversity of bacterial flagellar motors.</title>
        <authorList>
            <person name="Chen S."/>
            <person name="Beeby M."/>
            <person name="Murphy G.E."/>
            <person name="Leadbetter J.R."/>
            <person name="Hendrixson D.R."/>
            <person name="Briegel A."/>
            <person name="Li Z."/>
            <person name="Shi J."/>
            <person name="Tocheva E.I."/>
            <person name="Muller A."/>
            <person name="Dobro M.J."/>
            <person name="Jensen G.J."/>
        </authorList>
    </citation>
    <scope>NUCLEOTIDE SEQUENCE [LARGE SCALE GENOMIC DNA]</scope>
    <source>
        <strain evidence="1 2">DSM 6540</strain>
    </source>
</reference>
<proteinExistence type="predicted"/>
<gene>
    <name evidence="1" type="ORF">ALO_12920</name>
</gene>
<feature type="non-terminal residue" evidence="1">
    <location>
        <position position="1"/>
    </location>
</feature>
<name>F7NKH0_9FIRM</name>
<accession>F7NKH0</accession>
<evidence type="ECO:0000313" key="2">
    <source>
        <dbReference type="Proteomes" id="UP000003240"/>
    </source>
</evidence>
<protein>
    <submittedName>
        <fullName evidence="1">Uncharacterized protein</fullName>
    </submittedName>
</protein>
<dbReference type="Proteomes" id="UP000003240">
    <property type="component" value="Unassembled WGS sequence"/>
</dbReference>
<dbReference type="AlphaFoldDB" id="F7NKH0"/>
<organism evidence="1 2">
    <name type="scientific">Acetonema longum DSM 6540</name>
    <dbReference type="NCBI Taxonomy" id="1009370"/>
    <lineage>
        <taxon>Bacteria</taxon>
        <taxon>Bacillati</taxon>
        <taxon>Bacillota</taxon>
        <taxon>Negativicutes</taxon>
        <taxon>Acetonemataceae</taxon>
        <taxon>Acetonema</taxon>
    </lineage>
</organism>
<dbReference type="EMBL" id="AFGF01000111">
    <property type="protein sequence ID" value="EGO63462.1"/>
    <property type="molecule type" value="Genomic_DNA"/>
</dbReference>
<sequence>VSFGSMENGDFLSMQEQIRMAPWLNTFSKAIGLPLGMGDLKKMTAKHSAFSNPRQ</sequence>
<comment type="caution">
    <text evidence="1">The sequence shown here is derived from an EMBL/GenBank/DDBJ whole genome shotgun (WGS) entry which is preliminary data.</text>
</comment>